<dbReference type="PANTHER" id="PTHR30035">
    <property type="entry name" value="LIPOPROTEIN VACJ-RELATED"/>
    <property type="match status" value="1"/>
</dbReference>
<evidence type="ECO:0000256" key="1">
    <source>
        <dbReference type="ARBA" id="ARBA00010634"/>
    </source>
</evidence>
<dbReference type="PROSITE" id="PS51257">
    <property type="entry name" value="PROKAR_LIPOPROTEIN"/>
    <property type="match status" value="1"/>
</dbReference>
<dbReference type="Proteomes" id="UP000254572">
    <property type="component" value="Unassembled WGS sequence"/>
</dbReference>
<dbReference type="PRINTS" id="PR01805">
    <property type="entry name" value="VACJLIPOPROT"/>
</dbReference>
<evidence type="ECO:0000313" key="4">
    <source>
        <dbReference type="Proteomes" id="UP000254572"/>
    </source>
</evidence>
<keyword evidence="4" id="KW-1185">Reference proteome</keyword>
<name>A0A381EFI0_9GAMM</name>
<dbReference type="OrthoDB" id="9785326at2"/>
<dbReference type="AlphaFoldDB" id="A0A381EFI0"/>
<dbReference type="GO" id="GO:0016020">
    <property type="term" value="C:membrane"/>
    <property type="evidence" value="ECO:0007669"/>
    <property type="project" value="InterPro"/>
</dbReference>
<protein>
    <submittedName>
        <fullName evidence="3">Probable phospholipid-binding lipoprotein mlaA</fullName>
    </submittedName>
</protein>
<gene>
    <name evidence="3" type="primary">mlaA</name>
    <name evidence="3" type="ORF">NCTC13294_02578</name>
</gene>
<proteinExistence type="inferred from homology"/>
<dbReference type="PANTHER" id="PTHR30035:SF3">
    <property type="entry name" value="INTERMEMBRANE PHOSPHOLIPID TRANSPORT SYSTEM LIPOPROTEIN MLAA"/>
    <property type="match status" value="1"/>
</dbReference>
<reference evidence="3 4" key="1">
    <citation type="submission" date="2018-06" db="EMBL/GenBank/DDBJ databases">
        <authorList>
            <consortium name="Pathogen Informatics"/>
            <person name="Doyle S."/>
        </authorList>
    </citation>
    <scope>NUCLEOTIDE SEQUENCE [LARGE SCALE GENOMIC DNA]</scope>
    <source>
        <strain evidence="3 4">NCTC13294</strain>
    </source>
</reference>
<evidence type="ECO:0000313" key="3">
    <source>
        <dbReference type="EMBL" id="SUX25689.1"/>
    </source>
</evidence>
<dbReference type="InterPro" id="IPR007428">
    <property type="entry name" value="MlaA"/>
</dbReference>
<dbReference type="EMBL" id="UFUW01000001">
    <property type="protein sequence ID" value="SUX25689.1"/>
    <property type="molecule type" value="Genomic_DNA"/>
</dbReference>
<dbReference type="GO" id="GO:0120010">
    <property type="term" value="P:intermembrane phospholipid transfer"/>
    <property type="evidence" value="ECO:0007669"/>
    <property type="project" value="TreeGrafter"/>
</dbReference>
<dbReference type="Pfam" id="PF04333">
    <property type="entry name" value="MlaA"/>
    <property type="match status" value="1"/>
</dbReference>
<accession>A0A381EFI0</accession>
<evidence type="ECO:0000256" key="2">
    <source>
        <dbReference type="ARBA" id="ARBA00022729"/>
    </source>
</evidence>
<sequence>MRFGLPVVLSVSFVLTACSSAIDEKGFSYDPWEPVNRKVFVFNDTLDTYLLKPIAKGYDVVTPKPVKTGVSNFFGNLDDMGSFVNSVLQLEFRKSLQILARVINNTVFGLGGLFDVATPMGNPKISEDFGKTLAHYGVKSGPFVVLPFLGPSTVRDGFGRAVDMQVSAPLRYVRDDKIYWSLTGVNVVQSRAKLLPLEKTMGEAGSDKYLLMRDAWLQYRFGQVTGELRSKGEQEALDDVFRQEQEQAGEQAQ</sequence>
<comment type="similarity">
    <text evidence="1">Belongs to the MlaA family.</text>
</comment>
<keyword evidence="2" id="KW-0732">Signal</keyword>
<organism evidence="3 4">
    <name type="scientific">Cardiobacterium valvarum</name>
    <dbReference type="NCBI Taxonomy" id="194702"/>
    <lineage>
        <taxon>Bacteria</taxon>
        <taxon>Pseudomonadati</taxon>
        <taxon>Pseudomonadota</taxon>
        <taxon>Gammaproteobacteria</taxon>
        <taxon>Cardiobacteriales</taxon>
        <taxon>Cardiobacteriaceae</taxon>
        <taxon>Cardiobacterium</taxon>
    </lineage>
</organism>
<keyword evidence="3" id="KW-0449">Lipoprotein</keyword>